<evidence type="ECO:0000313" key="5">
    <source>
        <dbReference type="Proteomes" id="UP000095284"/>
    </source>
</evidence>
<dbReference type="Proteomes" id="UP000095284">
    <property type="component" value="Unplaced"/>
</dbReference>
<evidence type="ECO:0000313" key="7">
    <source>
        <dbReference type="WBParaSite" id="BXY_0673800.1"/>
    </source>
</evidence>
<organism evidence="5 7">
    <name type="scientific">Bursaphelenchus xylophilus</name>
    <name type="common">Pinewood nematode worm</name>
    <name type="synonym">Aphelenchoides xylophilus</name>
    <dbReference type="NCBI Taxonomy" id="6326"/>
    <lineage>
        <taxon>Eukaryota</taxon>
        <taxon>Metazoa</taxon>
        <taxon>Ecdysozoa</taxon>
        <taxon>Nematoda</taxon>
        <taxon>Chromadorea</taxon>
        <taxon>Rhabditida</taxon>
        <taxon>Tylenchina</taxon>
        <taxon>Tylenchomorpha</taxon>
        <taxon>Aphelenchoidea</taxon>
        <taxon>Aphelenchoididae</taxon>
        <taxon>Bursaphelenchus</taxon>
    </lineage>
</organism>
<dbReference type="Proteomes" id="UP000659654">
    <property type="component" value="Unassembled WGS sequence"/>
</dbReference>
<accession>A0A1I7S163</accession>
<name>A0A1I7S163_BURXY</name>
<reference evidence="4" key="2">
    <citation type="submission" date="2020-09" db="EMBL/GenBank/DDBJ databases">
        <authorList>
            <person name="Kikuchi T."/>
        </authorList>
    </citation>
    <scope>NUCLEOTIDE SEQUENCE</scope>
    <source>
        <strain evidence="4">Ka4C1</strain>
    </source>
</reference>
<dbReference type="Proteomes" id="UP000582659">
    <property type="component" value="Unassembled WGS sequence"/>
</dbReference>
<proteinExistence type="predicted"/>
<sequence length="289" mass="32795">MVRWVLPIPLLLLATLHGTGAAQGNHTPVDPSQECIPADKHPHRIGNHECTEFSFQLLISKADMNKTGIQFNIYSRQVLIDRNLTMEVWLGSCLAFEVRRERTDATRYKVVHPSIHSSDFLFDDQRLHINIQPTVISMKAPRLRVIHEMRLDCPLPLHFAGVYNDQTYYRVHMGLRFSATRTPEMNVNFPDSIHIGHPPEAQKDYYKPREHESTKVNEKSWVLPVIFVAGGLLVMLCCGLGIGLYCKFGTRWTIQRKSKDAGKSESNPSSKASKSSKESAKESSEKSIK</sequence>
<evidence type="ECO:0000256" key="3">
    <source>
        <dbReference type="SAM" id="SignalP"/>
    </source>
</evidence>
<protein>
    <submittedName>
        <fullName evidence="4">(pine wood nematode) hypothetical protein</fullName>
    </submittedName>
</protein>
<dbReference type="EMBL" id="CAJFCV020000001">
    <property type="protein sequence ID" value="CAG9080028.1"/>
    <property type="molecule type" value="Genomic_DNA"/>
</dbReference>
<dbReference type="EMBL" id="CAJFDI010000001">
    <property type="protein sequence ID" value="CAD5208047.1"/>
    <property type="molecule type" value="Genomic_DNA"/>
</dbReference>
<evidence type="ECO:0000313" key="4">
    <source>
        <dbReference type="EMBL" id="CAD5208047.1"/>
    </source>
</evidence>
<feature type="compositionally biased region" description="Low complexity" evidence="1">
    <location>
        <begin position="264"/>
        <end position="273"/>
    </location>
</feature>
<keyword evidence="3" id="KW-0732">Signal</keyword>
<keyword evidence="2" id="KW-0472">Membrane</keyword>
<dbReference type="AlphaFoldDB" id="A0A1I7S163"/>
<keyword evidence="2" id="KW-1133">Transmembrane helix</keyword>
<keyword evidence="6" id="KW-1185">Reference proteome</keyword>
<feature type="signal peptide" evidence="3">
    <location>
        <begin position="1"/>
        <end position="21"/>
    </location>
</feature>
<reference evidence="7" key="1">
    <citation type="submission" date="2016-11" db="UniProtKB">
        <authorList>
            <consortium name="WormBaseParasite"/>
        </authorList>
    </citation>
    <scope>IDENTIFICATION</scope>
</reference>
<feature type="region of interest" description="Disordered" evidence="1">
    <location>
        <begin position="257"/>
        <end position="289"/>
    </location>
</feature>
<keyword evidence="2" id="KW-0812">Transmembrane</keyword>
<dbReference type="WBParaSite" id="BXY_0673800.1">
    <property type="protein sequence ID" value="BXY_0673800.1"/>
    <property type="gene ID" value="BXY_0673800"/>
</dbReference>
<gene>
    <name evidence="4" type="ORF">BXYJ_LOCUS283</name>
</gene>
<evidence type="ECO:0000313" key="6">
    <source>
        <dbReference type="Proteomes" id="UP000659654"/>
    </source>
</evidence>
<evidence type="ECO:0000256" key="2">
    <source>
        <dbReference type="SAM" id="Phobius"/>
    </source>
</evidence>
<feature type="chain" id="PRO_5036308701" evidence="3">
    <location>
        <begin position="22"/>
        <end position="289"/>
    </location>
</feature>
<feature type="compositionally biased region" description="Basic and acidic residues" evidence="1">
    <location>
        <begin position="275"/>
        <end position="289"/>
    </location>
</feature>
<evidence type="ECO:0000256" key="1">
    <source>
        <dbReference type="SAM" id="MobiDB-lite"/>
    </source>
</evidence>
<feature type="transmembrane region" description="Helical" evidence="2">
    <location>
        <begin position="221"/>
        <end position="246"/>
    </location>
</feature>